<proteinExistence type="predicted"/>
<evidence type="ECO:0000313" key="1">
    <source>
        <dbReference type="EMBL" id="CEJ89883.1"/>
    </source>
</evidence>
<organism evidence="1 2">
    <name type="scientific">[Torrubiella] hemipterigena</name>
    <dbReference type="NCBI Taxonomy" id="1531966"/>
    <lineage>
        <taxon>Eukaryota</taxon>
        <taxon>Fungi</taxon>
        <taxon>Dikarya</taxon>
        <taxon>Ascomycota</taxon>
        <taxon>Pezizomycotina</taxon>
        <taxon>Sordariomycetes</taxon>
        <taxon>Hypocreomycetidae</taxon>
        <taxon>Hypocreales</taxon>
        <taxon>Clavicipitaceae</taxon>
        <taxon>Clavicipitaceae incertae sedis</taxon>
        <taxon>'Torrubiella' clade</taxon>
    </lineage>
</organism>
<dbReference type="AlphaFoldDB" id="A0A0A1THN6"/>
<gene>
    <name evidence="1" type="ORF">VHEMI05704</name>
</gene>
<protein>
    <recommendedName>
        <fullName evidence="3">Apolipoprotein/apolipophorin</fullName>
    </recommendedName>
</protein>
<dbReference type="Proteomes" id="UP000039046">
    <property type="component" value="Unassembled WGS sequence"/>
</dbReference>
<dbReference type="HOGENOM" id="CLU_033245_0_0_1"/>
<name>A0A0A1THN6_9HYPO</name>
<dbReference type="SUPFAM" id="SSF58113">
    <property type="entry name" value="Apolipoprotein A-I"/>
    <property type="match status" value="1"/>
</dbReference>
<evidence type="ECO:0008006" key="3">
    <source>
        <dbReference type="Google" id="ProtNLM"/>
    </source>
</evidence>
<evidence type="ECO:0000313" key="2">
    <source>
        <dbReference type="Proteomes" id="UP000039046"/>
    </source>
</evidence>
<dbReference type="EMBL" id="CDHN01000003">
    <property type="protein sequence ID" value="CEJ89883.1"/>
    <property type="molecule type" value="Genomic_DNA"/>
</dbReference>
<dbReference type="OrthoDB" id="3883941at2759"/>
<dbReference type="STRING" id="1531966.A0A0A1THN6"/>
<accession>A0A0A1THN6</accession>
<keyword evidence="2" id="KW-1185">Reference proteome</keyword>
<sequence length="411" mass="44488">MSASRQLGRLASQRATTFARPAYRRTHNVRFQSTSTGSSGSSMSHAISGLAGGAVTAAALYGFYSYSSVGKAAGAVSKTITNANQTFETAAKQLQQGAVPDADKAVDAVKEFVMSYASWIPGGKAYVDKIFEDLKAVQNKHKGEVNDLVKNLYKKMQDISKGGLTVESASKAADALSEFGEGIATLSTHAAGDILEQVPEVKKHLGGVVDQLQSLSKEHGADVEKQVTEVWGKVKDIFAGGFSAENIAKAKKLAEDKLAELQKLGDETWKKALKEAEPYLEKNPKVKELIEKNADVLKNGNARELFEKAKKAVDSKNLDDLQKYVEGAAAKASKAASDWNVGFLQQIPHMSEILPKLKELSELAEKRKGEGEKLLKETFEELKQVIEKRAESAKKLAGEVEKDVNDAKKSK</sequence>
<reference evidence="1 2" key="1">
    <citation type="journal article" date="2015" name="Genome Announc.">
        <title>Draft Genome Sequence and Gene Annotation of the Entomopathogenic Fungus Verticillium hemipterigenum.</title>
        <authorList>
            <person name="Horn F."/>
            <person name="Habel A."/>
            <person name="Scharf D.H."/>
            <person name="Dworschak J."/>
            <person name="Brakhage A.A."/>
            <person name="Guthke R."/>
            <person name="Hertweck C."/>
            <person name="Linde J."/>
        </authorList>
    </citation>
    <scope>NUCLEOTIDE SEQUENCE [LARGE SCALE GENOMIC DNA]</scope>
</reference>